<evidence type="ECO:0000313" key="2">
    <source>
        <dbReference type="EMBL" id="PBK93251.1"/>
    </source>
</evidence>
<dbReference type="STRING" id="47427.A0A2H3DDF6"/>
<keyword evidence="3" id="KW-1185">Reference proteome</keyword>
<evidence type="ECO:0000313" key="3">
    <source>
        <dbReference type="Proteomes" id="UP000217790"/>
    </source>
</evidence>
<dbReference type="Proteomes" id="UP000217790">
    <property type="component" value="Unassembled WGS sequence"/>
</dbReference>
<dbReference type="AlphaFoldDB" id="A0A2H3DDF6"/>
<dbReference type="Pfam" id="PF00583">
    <property type="entry name" value="Acetyltransf_1"/>
    <property type="match status" value="1"/>
</dbReference>
<gene>
    <name evidence="2" type="ORF">ARMGADRAFT_154770</name>
</gene>
<protein>
    <recommendedName>
        <fullName evidence="1">N-acetyltransferase domain-containing protein</fullName>
    </recommendedName>
</protein>
<evidence type="ECO:0000259" key="1">
    <source>
        <dbReference type="Pfam" id="PF00583"/>
    </source>
</evidence>
<dbReference type="GO" id="GO:0016747">
    <property type="term" value="F:acyltransferase activity, transferring groups other than amino-acyl groups"/>
    <property type="evidence" value="ECO:0007669"/>
    <property type="project" value="InterPro"/>
</dbReference>
<organism evidence="2 3">
    <name type="scientific">Armillaria gallica</name>
    <name type="common">Bulbous honey fungus</name>
    <name type="synonym">Armillaria bulbosa</name>
    <dbReference type="NCBI Taxonomy" id="47427"/>
    <lineage>
        <taxon>Eukaryota</taxon>
        <taxon>Fungi</taxon>
        <taxon>Dikarya</taxon>
        <taxon>Basidiomycota</taxon>
        <taxon>Agaricomycotina</taxon>
        <taxon>Agaricomycetes</taxon>
        <taxon>Agaricomycetidae</taxon>
        <taxon>Agaricales</taxon>
        <taxon>Marasmiineae</taxon>
        <taxon>Physalacriaceae</taxon>
        <taxon>Armillaria</taxon>
    </lineage>
</organism>
<dbReference type="InterPro" id="IPR000182">
    <property type="entry name" value="GNAT_dom"/>
</dbReference>
<name>A0A2H3DDF6_ARMGA</name>
<reference evidence="3" key="1">
    <citation type="journal article" date="2017" name="Nat. Ecol. Evol.">
        <title>Genome expansion and lineage-specific genetic innovations in the forest pathogenic fungi Armillaria.</title>
        <authorList>
            <person name="Sipos G."/>
            <person name="Prasanna A.N."/>
            <person name="Walter M.C."/>
            <person name="O'Connor E."/>
            <person name="Balint B."/>
            <person name="Krizsan K."/>
            <person name="Kiss B."/>
            <person name="Hess J."/>
            <person name="Varga T."/>
            <person name="Slot J."/>
            <person name="Riley R."/>
            <person name="Boka B."/>
            <person name="Rigling D."/>
            <person name="Barry K."/>
            <person name="Lee J."/>
            <person name="Mihaltcheva S."/>
            <person name="LaButti K."/>
            <person name="Lipzen A."/>
            <person name="Waldron R."/>
            <person name="Moloney N.M."/>
            <person name="Sperisen C."/>
            <person name="Kredics L."/>
            <person name="Vagvoelgyi C."/>
            <person name="Patrignani A."/>
            <person name="Fitzpatrick D."/>
            <person name="Nagy I."/>
            <person name="Doyle S."/>
            <person name="Anderson J.B."/>
            <person name="Grigoriev I.V."/>
            <person name="Gueldener U."/>
            <person name="Muensterkoetter M."/>
            <person name="Nagy L.G."/>
        </authorList>
    </citation>
    <scope>NUCLEOTIDE SEQUENCE [LARGE SCALE GENOMIC DNA]</scope>
    <source>
        <strain evidence="3">Ar21-2</strain>
    </source>
</reference>
<dbReference type="OMA" id="TREESMA"/>
<dbReference type="InterPro" id="IPR016181">
    <property type="entry name" value="Acyl_CoA_acyltransferase"/>
</dbReference>
<dbReference type="SUPFAM" id="SSF55729">
    <property type="entry name" value="Acyl-CoA N-acyltransferases (Nat)"/>
    <property type="match status" value="1"/>
</dbReference>
<sequence>MTAFIPGDDLQLVLTDAELSDTPGFRRDKNWLQIQYSAEAHQCRNWTYERSVHQRHKDRRRFFYDLDEHSHELSKFALQVFDQKGILKQEVVAGGLGLWDVEDAYQMYARPIVYVQELVVMESWRGRGIGSWAVPQLFDTPEVQAIRSSYLFAWPAVLSYLEPLFSQSTREESMAKGERVLKFFRSIGFRRLANTSFFCLAKDPEHRSRQIPADEDAEFMPLPPPRDDNEVTKRILASW</sequence>
<feature type="domain" description="N-acetyltransferase" evidence="1">
    <location>
        <begin position="58"/>
        <end position="138"/>
    </location>
</feature>
<proteinExistence type="predicted"/>
<dbReference type="OrthoDB" id="508139at2759"/>
<dbReference type="Gene3D" id="3.40.630.30">
    <property type="match status" value="1"/>
</dbReference>
<accession>A0A2H3DDF6</accession>
<dbReference type="InParanoid" id="A0A2H3DDF6"/>
<dbReference type="EMBL" id="KZ293657">
    <property type="protein sequence ID" value="PBK93251.1"/>
    <property type="molecule type" value="Genomic_DNA"/>
</dbReference>